<gene>
    <name evidence="1" type="ORF">F4559_002092</name>
</gene>
<dbReference type="Proteomes" id="UP000542674">
    <property type="component" value="Unassembled WGS sequence"/>
</dbReference>
<keyword evidence="2" id="KW-1185">Reference proteome</keyword>
<organism evidence="1 2">
    <name type="scientific">Saccharothrix violaceirubra</name>
    <dbReference type="NCBI Taxonomy" id="413306"/>
    <lineage>
        <taxon>Bacteria</taxon>
        <taxon>Bacillati</taxon>
        <taxon>Actinomycetota</taxon>
        <taxon>Actinomycetes</taxon>
        <taxon>Pseudonocardiales</taxon>
        <taxon>Pseudonocardiaceae</taxon>
        <taxon>Saccharothrix</taxon>
    </lineage>
</organism>
<comment type="caution">
    <text evidence="1">The sequence shown here is derived from an EMBL/GenBank/DDBJ whole genome shotgun (WGS) entry which is preliminary data.</text>
</comment>
<proteinExistence type="predicted"/>
<accession>A0A7W7T1B6</accession>
<evidence type="ECO:0000313" key="1">
    <source>
        <dbReference type="EMBL" id="MBB4964733.1"/>
    </source>
</evidence>
<evidence type="ECO:0008006" key="3">
    <source>
        <dbReference type="Google" id="ProtNLM"/>
    </source>
</evidence>
<evidence type="ECO:0000313" key="2">
    <source>
        <dbReference type="Proteomes" id="UP000542674"/>
    </source>
</evidence>
<dbReference type="EMBL" id="JACHJS010000001">
    <property type="protein sequence ID" value="MBB4964733.1"/>
    <property type="molecule type" value="Genomic_DNA"/>
</dbReference>
<dbReference type="RefSeq" id="WP_184667945.1">
    <property type="nucleotide sequence ID" value="NZ_BAABAI010000015.1"/>
</dbReference>
<name>A0A7W7T1B6_9PSEU</name>
<protein>
    <recommendedName>
        <fullName evidence="3">FXSXX-COOH protein</fullName>
    </recommendedName>
</protein>
<sequence>MSELPDLTTLPLSDPRSVRSPLLDRAIASTRARIAVGRCGDAVQGRRG</sequence>
<reference evidence="1 2" key="1">
    <citation type="submission" date="2020-08" db="EMBL/GenBank/DDBJ databases">
        <title>Sequencing the genomes of 1000 actinobacteria strains.</title>
        <authorList>
            <person name="Klenk H.-P."/>
        </authorList>
    </citation>
    <scope>NUCLEOTIDE SEQUENCE [LARGE SCALE GENOMIC DNA]</scope>
    <source>
        <strain evidence="1 2">DSM 45084</strain>
    </source>
</reference>
<dbReference type="AlphaFoldDB" id="A0A7W7T1B6"/>